<evidence type="ECO:0000313" key="1">
    <source>
        <dbReference type="EMBL" id="TJZ50057.1"/>
    </source>
</evidence>
<reference evidence="1 2" key="1">
    <citation type="submission" date="2019-04" db="EMBL/GenBank/DDBJ databases">
        <title>Sphingobacterium olei sp. nov., isolated from oil-contaminated soil.</title>
        <authorList>
            <person name="Liu B."/>
        </authorList>
    </citation>
    <scope>NUCLEOTIDE SEQUENCE [LARGE SCALE GENOMIC DNA]</scope>
    <source>
        <strain evidence="1 2">HAL-9</strain>
    </source>
</reference>
<protein>
    <recommendedName>
        <fullName evidence="3">Thiopeptide-type bacteriocin biosynthesis domain-containing protein</fullName>
    </recommendedName>
</protein>
<dbReference type="AlphaFoldDB" id="A0A4U0N872"/>
<evidence type="ECO:0000313" key="2">
    <source>
        <dbReference type="Proteomes" id="UP000306808"/>
    </source>
</evidence>
<dbReference type="EMBL" id="SUME01000014">
    <property type="protein sequence ID" value="TJZ50057.1"/>
    <property type="molecule type" value="Genomic_DNA"/>
</dbReference>
<dbReference type="OrthoDB" id="1273722at2"/>
<dbReference type="Proteomes" id="UP000306808">
    <property type="component" value="Unassembled WGS sequence"/>
</dbReference>
<name>A0A4U0N872_9SPHI</name>
<comment type="caution">
    <text evidence="1">The sequence shown here is derived from an EMBL/GenBank/DDBJ whole genome shotgun (WGS) entry which is preliminary data.</text>
</comment>
<keyword evidence="2" id="KW-1185">Reference proteome</keyword>
<accession>A0A4U0N872</accession>
<proteinExistence type="predicted"/>
<dbReference type="RefSeq" id="WP_136903497.1">
    <property type="nucleotide sequence ID" value="NZ_SUME01000014.1"/>
</dbReference>
<organism evidence="1 2">
    <name type="scientific">Sphingobacterium olei</name>
    <dbReference type="NCBI Taxonomy" id="2571155"/>
    <lineage>
        <taxon>Bacteria</taxon>
        <taxon>Pseudomonadati</taxon>
        <taxon>Bacteroidota</taxon>
        <taxon>Sphingobacteriia</taxon>
        <taxon>Sphingobacteriales</taxon>
        <taxon>Sphingobacteriaceae</taxon>
        <taxon>Sphingobacterium</taxon>
    </lineage>
</organism>
<gene>
    <name evidence="1" type="ORF">FAZ15_21810</name>
</gene>
<sequence length="289" mass="32857">MNYPLCFAIYYTRQGWSNLLKNCLETLVQQLQKEAGCKGYALYFCQEQGEHIRLELYVRPMAPQKIQLYQSTIEAFITAHPTLRPDKPLPLHDSFFLDLPNNSVYTNTFKPALPYTAHIAPPQVALIRKQISALMMEVFAENPMDQDALFNFYLCLQIVALAVFDSLLSAASEVVHADYGKLTARLSKEEGSRLGVDADKLIKNNFDDLNELLALAEHGHYSSDTEWLSGWAQICRQIACTTAPAILFRDINRLICQHIDLHHGKWSALGLTVIKRLIQLKQINLLYIS</sequence>
<evidence type="ECO:0008006" key="3">
    <source>
        <dbReference type="Google" id="ProtNLM"/>
    </source>
</evidence>